<evidence type="ECO:0000256" key="6">
    <source>
        <dbReference type="ARBA" id="ARBA00022989"/>
    </source>
</evidence>
<keyword evidence="5 8" id="KW-0812">Transmembrane</keyword>
<dbReference type="Gene3D" id="1.10.3470.10">
    <property type="entry name" value="ABC transporter involved in vitamin B12 uptake, BtuC"/>
    <property type="match status" value="1"/>
</dbReference>
<name>A0ABT2J4X6_9PSEU</name>
<evidence type="ECO:0000256" key="1">
    <source>
        <dbReference type="ARBA" id="ARBA00004651"/>
    </source>
</evidence>
<keyword evidence="4" id="KW-1003">Cell membrane</keyword>
<feature type="transmembrane region" description="Helical" evidence="8">
    <location>
        <begin position="42"/>
        <end position="62"/>
    </location>
</feature>
<reference evidence="9 10" key="1">
    <citation type="submission" date="2021-02" db="EMBL/GenBank/DDBJ databases">
        <title>Actinophytocola xerophila sp. nov., isolated from soil of cotton cropping field.</title>
        <authorList>
            <person name="Huang R."/>
            <person name="Chen X."/>
            <person name="Ge X."/>
            <person name="Liu W."/>
        </authorList>
    </citation>
    <scope>NUCLEOTIDE SEQUENCE [LARGE SCALE GENOMIC DNA]</scope>
    <source>
        <strain evidence="9 10">S1-96</strain>
    </source>
</reference>
<protein>
    <submittedName>
        <fullName evidence="9">Iron chelate uptake ABC transporter family permease subunit</fullName>
    </submittedName>
</protein>
<dbReference type="InterPro" id="IPR037294">
    <property type="entry name" value="ABC_BtuC-like"/>
</dbReference>
<dbReference type="EMBL" id="JAFFZE010000006">
    <property type="protein sequence ID" value="MCT2582902.1"/>
    <property type="molecule type" value="Genomic_DNA"/>
</dbReference>
<keyword evidence="6 8" id="KW-1133">Transmembrane helix</keyword>
<comment type="similarity">
    <text evidence="2">Belongs to the binding-protein-dependent transport system permease family. FecCD subfamily.</text>
</comment>
<evidence type="ECO:0000256" key="7">
    <source>
        <dbReference type="ARBA" id="ARBA00023136"/>
    </source>
</evidence>
<organism evidence="9 10">
    <name type="scientific">Actinophytocola gossypii</name>
    <dbReference type="NCBI Taxonomy" id="2812003"/>
    <lineage>
        <taxon>Bacteria</taxon>
        <taxon>Bacillati</taxon>
        <taxon>Actinomycetota</taxon>
        <taxon>Actinomycetes</taxon>
        <taxon>Pseudonocardiales</taxon>
        <taxon>Pseudonocardiaceae</taxon>
    </lineage>
</organism>
<comment type="caution">
    <text evidence="9">The sequence shown here is derived from an EMBL/GenBank/DDBJ whole genome shotgun (WGS) entry which is preliminary data.</text>
</comment>
<dbReference type="InterPro" id="IPR000522">
    <property type="entry name" value="ABC_transptr_permease_BtuC"/>
</dbReference>
<proteinExistence type="inferred from homology"/>
<feature type="transmembrane region" description="Helical" evidence="8">
    <location>
        <begin position="74"/>
        <end position="95"/>
    </location>
</feature>
<evidence type="ECO:0000313" key="10">
    <source>
        <dbReference type="Proteomes" id="UP001156441"/>
    </source>
</evidence>
<dbReference type="SUPFAM" id="SSF81345">
    <property type="entry name" value="ABC transporter involved in vitamin B12 uptake, BtuC"/>
    <property type="match status" value="1"/>
</dbReference>
<evidence type="ECO:0000256" key="4">
    <source>
        <dbReference type="ARBA" id="ARBA00022475"/>
    </source>
</evidence>
<dbReference type="Proteomes" id="UP001156441">
    <property type="component" value="Unassembled WGS sequence"/>
</dbReference>
<feature type="transmembrane region" description="Helical" evidence="8">
    <location>
        <begin position="12"/>
        <end position="30"/>
    </location>
</feature>
<evidence type="ECO:0000256" key="2">
    <source>
        <dbReference type="ARBA" id="ARBA00007935"/>
    </source>
</evidence>
<keyword evidence="10" id="KW-1185">Reference proteome</keyword>
<sequence>MATRATWPTSRLRPAAGTVAVLYYATIVGLNTPTPLSVTRRLVGGVALVPSALVGALVLAASDLAAQHVLGGTTLPVGVVTAVVGGPYLLWLLAVTNRVGRGG</sequence>
<evidence type="ECO:0000256" key="3">
    <source>
        <dbReference type="ARBA" id="ARBA00022448"/>
    </source>
</evidence>
<dbReference type="Pfam" id="PF01032">
    <property type="entry name" value="FecCD"/>
    <property type="match status" value="1"/>
</dbReference>
<gene>
    <name evidence="9" type="ORF">JT362_07190</name>
</gene>
<evidence type="ECO:0000313" key="9">
    <source>
        <dbReference type="EMBL" id="MCT2582902.1"/>
    </source>
</evidence>
<evidence type="ECO:0000256" key="8">
    <source>
        <dbReference type="SAM" id="Phobius"/>
    </source>
</evidence>
<dbReference type="RefSeq" id="WP_311202669.1">
    <property type="nucleotide sequence ID" value="NZ_JAFFZE010000006.1"/>
</dbReference>
<keyword evidence="3" id="KW-0813">Transport</keyword>
<keyword evidence="7 8" id="KW-0472">Membrane</keyword>
<accession>A0ABT2J4X6</accession>
<comment type="subcellular location">
    <subcellularLocation>
        <location evidence="1">Cell membrane</location>
        <topology evidence="1">Multi-pass membrane protein</topology>
    </subcellularLocation>
</comment>
<evidence type="ECO:0000256" key="5">
    <source>
        <dbReference type="ARBA" id="ARBA00022692"/>
    </source>
</evidence>